<keyword evidence="1" id="KW-1133">Transmembrane helix</keyword>
<reference evidence="3" key="1">
    <citation type="submission" date="2019-12" db="EMBL/GenBank/DDBJ databases">
        <authorList>
            <person name="Wang K."/>
            <person name="Tamayo M.G."/>
            <person name="Penner T.V."/>
            <person name="Cook B.W.M."/>
            <person name="Court D.A."/>
            <person name="Theriault S.S."/>
        </authorList>
    </citation>
    <scope>NUCLEOTIDE SEQUENCE [LARGE SCALE GENOMIC DNA]</scope>
</reference>
<organism evidence="2 3">
    <name type="scientific">Enterobacter phage vB_EclM_CIP9</name>
    <dbReference type="NCBI Taxonomy" id="2696340"/>
    <lineage>
        <taxon>Viruses</taxon>
        <taxon>Duplodnaviria</taxon>
        <taxon>Heunggongvirae</taxon>
        <taxon>Uroviricota</taxon>
        <taxon>Caudoviricetes</taxon>
        <taxon>Pantevenvirales</taxon>
        <taxon>Straboviridae</taxon>
        <taxon>Tevenvirinae</taxon>
        <taxon>Kanagawavirus</taxon>
        <taxon>Kanagawavirus cipnine</taxon>
    </lineage>
</organism>
<keyword evidence="1" id="KW-0812">Transmembrane</keyword>
<gene>
    <name evidence="2" type="ORF">CPT_CIP9_133</name>
</gene>
<dbReference type="EMBL" id="MN882610">
    <property type="protein sequence ID" value="QHS01669.1"/>
    <property type="molecule type" value="Genomic_DNA"/>
</dbReference>
<protein>
    <submittedName>
        <fullName evidence="2">Uncharacterized protein</fullName>
    </submittedName>
</protein>
<proteinExistence type="predicted"/>
<keyword evidence="3" id="KW-1185">Reference proteome</keyword>
<sequence>MTTKKKPLFKLNNHKKKVVIVSVGTVVVLWNFIIIPVAASNGLVLPPVTIEHLRTAATLMLGF</sequence>
<feature type="transmembrane region" description="Helical" evidence="1">
    <location>
        <begin position="20"/>
        <end position="39"/>
    </location>
</feature>
<evidence type="ECO:0000313" key="3">
    <source>
        <dbReference type="Proteomes" id="UP000465071"/>
    </source>
</evidence>
<dbReference type="Proteomes" id="UP000465071">
    <property type="component" value="Segment"/>
</dbReference>
<evidence type="ECO:0000313" key="2">
    <source>
        <dbReference type="EMBL" id="QHS01669.1"/>
    </source>
</evidence>
<evidence type="ECO:0000256" key="1">
    <source>
        <dbReference type="SAM" id="Phobius"/>
    </source>
</evidence>
<keyword evidence="1" id="KW-0472">Membrane</keyword>
<name>A0A6B9Y0M4_9CAUD</name>
<accession>A0A6B9Y0M4</accession>